<keyword evidence="1" id="KW-1133">Transmembrane helix</keyword>
<sequence>MSSQHIVLVIAVVSITTFGLRAVSVVLARQFGDHGLIDFLQKRLPAGVMPLLLIYSVQTLPHDDSRTIGALIAASTLALALFWLRRSALLSIFSGLALYLIAINGF</sequence>
<evidence type="ECO:0000313" key="3">
    <source>
        <dbReference type="Proteomes" id="UP000028302"/>
    </source>
</evidence>
<accession>A0A084IGC2</accession>
<evidence type="ECO:0000313" key="2">
    <source>
        <dbReference type="EMBL" id="KEZ75756.1"/>
    </source>
</evidence>
<reference evidence="2 3" key="1">
    <citation type="submission" date="2013-03" db="EMBL/GenBank/DDBJ databases">
        <title>Salinisphaera hydrothermalis C41B8 Genome Sequencing.</title>
        <authorList>
            <person name="Li C."/>
            <person name="Lai Q."/>
            <person name="Shao Z."/>
        </authorList>
    </citation>
    <scope>NUCLEOTIDE SEQUENCE [LARGE SCALE GENOMIC DNA]</scope>
    <source>
        <strain evidence="2 3">C41B8</strain>
    </source>
</reference>
<keyword evidence="1" id="KW-0812">Transmembrane</keyword>
<name>A0A084IGC2_SALHC</name>
<dbReference type="Pfam" id="PF05437">
    <property type="entry name" value="AzlD"/>
    <property type="match status" value="1"/>
</dbReference>
<protein>
    <submittedName>
        <fullName evidence="2">Branched-chain amino acid transport</fullName>
    </submittedName>
</protein>
<dbReference type="AlphaFoldDB" id="A0A084IGC2"/>
<proteinExistence type="predicted"/>
<dbReference type="OrthoDB" id="5324916at2"/>
<dbReference type="EMBL" id="APNK01000056">
    <property type="protein sequence ID" value="KEZ75756.1"/>
    <property type="molecule type" value="Genomic_DNA"/>
</dbReference>
<keyword evidence="3" id="KW-1185">Reference proteome</keyword>
<evidence type="ECO:0000256" key="1">
    <source>
        <dbReference type="SAM" id="Phobius"/>
    </source>
</evidence>
<organism evidence="2 3">
    <name type="scientific">Salinisphaera hydrothermalis (strain C41B8)</name>
    <dbReference type="NCBI Taxonomy" id="1304275"/>
    <lineage>
        <taxon>Bacteria</taxon>
        <taxon>Pseudomonadati</taxon>
        <taxon>Pseudomonadota</taxon>
        <taxon>Gammaproteobacteria</taxon>
        <taxon>Salinisphaerales</taxon>
        <taxon>Salinisphaeraceae</taxon>
        <taxon>Salinisphaera</taxon>
    </lineage>
</organism>
<feature type="transmembrane region" description="Helical" evidence="1">
    <location>
        <begin position="89"/>
        <end position="105"/>
    </location>
</feature>
<dbReference type="RefSeq" id="WP_037341618.1">
    <property type="nucleotide sequence ID" value="NZ_APNK01000056.1"/>
</dbReference>
<gene>
    <name evidence="2" type="ORF">C41B8_18427</name>
</gene>
<feature type="transmembrane region" description="Helical" evidence="1">
    <location>
        <begin position="67"/>
        <end position="84"/>
    </location>
</feature>
<dbReference type="STRING" id="1304275.C41B8_18427"/>
<dbReference type="eggNOG" id="COG1687">
    <property type="taxonomic scope" value="Bacteria"/>
</dbReference>
<dbReference type="InterPro" id="IPR008407">
    <property type="entry name" value="Brnchd-chn_aa_trnsp_AzlD"/>
</dbReference>
<dbReference type="Proteomes" id="UP000028302">
    <property type="component" value="Unassembled WGS sequence"/>
</dbReference>
<comment type="caution">
    <text evidence="2">The sequence shown here is derived from an EMBL/GenBank/DDBJ whole genome shotgun (WGS) entry which is preliminary data.</text>
</comment>
<feature type="transmembrane region" description="Helical" evidence="1">
    <location>
        <begin position="6"/>
        <end position="32"/>
    </location>
</feature>
<keyword evidence="1" id="KW-0472">Membrane</keyword>